<dbReference type="KEGG" id="cten:18246302"/>
<sequence length="110" mass="12313">MSASRDTGKLAYHGLTTLSRLVESDTEVATIDLNLLENLNTNQALNYIKLEQKLDALDTHSNTLKAIDEEYGAYVKLLDDIDDRSQKLDQLVDELDAWTKELDKSTGAAR</sequence>
<accession>G3BC69</accession>
<evidence type="ECO:0000313" key="3">
    <source>
        <dbReference type="EMBL" id="EGV60134.1"/>
    </source>
</evidence>
<feature type="coiled-coil region" evidence="2">
    <location>
        <begin position="81"/>
        <end position="108"/>
    </location>
</feature>
<evidence type="ECO:0000313" key="4">
    <source>
        <dbReference type="Proteomes" id="UP000000707"/>
    </source>
</evidence>
<comment type="similarity">
    <text evidence="1">Belongs to the BLOC1S2 family.</text>
</comment>
<keyword evidence="4" id="KW-1185">Reference proteome</keyword>
<organism evidence="4">
    <name type="scientific">Candida tenuis (strain ATCC 10573 / BCRC 21748 / CBS 615 / JCM 9827 / NBRC 10315 / NRRL Y-1498 / VKM Y-70)</name>
    <name type="common">Yeast</name>
    <name type="synonym">Yamadazyma tenuis</name>
    <dbReference type="NCBI Taxonomy" id="590646"/>
    <lineage>
        <taxon>Eukaryota</taxon>
        <taxon>Fungi</taxon>
        <taxon>Dikarya</taxon>
        <taxon>Ascomycota</taxon>
        <taxon>Saccharomycotina</taxon>
        <taxon>Pichiomycetes</taxon>
        <taxon>Debaryomycetaceae</taxon>
        <taxon>Yamadazyma</taxon>
    </lineage>
</organism>
<dbReference type="Pfam" id="PF10046">
    <property type="entry name" value="BLOC1_2"/>
    <property type="match status" value="1"/>
</dbReference>
<evidence type="ECO:0000256" key="1">
    <source>
        <dbReference type="ARBA" id="ARBA00008468"/>
    </source>
</evidence>
<keyword evidence="2" id="KW-0175">Coiled coil</keyword>
<dbReference type="AlphaFoldDB" id="G3BC69"/>
<dbReference type="GeneID" id="18246302"/>
<reference evidence="3 4" key="1">
    <citation type="journal article" date="2011" name="Proc. Natl. Acad. Sci. U.S.A.">
        <title>Comparative genomics of xylose-fermenting fungi for enhanced biofuel production.</title>
        <authorList>
            <person name="Wohlbach D.J."/>
            <person name="Kuo A."/>
            <person name="Sato T.K."/>
            <person name="Potts K.M."/>
            <person name="Salamov A.A."/>
            <person name="LaButti K.M."/>
            <person name="Sun H."/>
            <person name="Clum A."/>
            <person name="Pangilinan J.L."/>
            <person name="Lindquist E.A."/>
            <person name="Lucas S."/>
            <person name="Lapidus A."/>
            <person name="Jin M."/>
            <person name="Gunawan C."/>
            <person name="Balan V."/>
            <person name="Dale B.E."/>
            <person name="Jeffries T.W."/>
            <person name="Zinkel R."/>
            <person name="Barry K.W."/>
            <person name="Grigoriev I.V."/>
            <person name="Gasch A.P."/>
        </authorList>
    </citation>
    <scope>NUCLEOTIDE SEQUENCE [LARGE SCALE GENOMIC DNA]</scope>
    <source>
        <strain evidence="4">ATCC 10573 / BCRC 21748 / CBS 615 / JCM 9827 / NBRC 10315 / NRRL Y-1498 / VKM Y-70</strain>
    </source>
</reference>
<dbReference type="RefSeq" id="XP_006689348.1">
    <property type="nucleotide sequence ID" value="XM_006689285.1"/>
</dbReference>
<dbReference type="HOGENOM" id="CLU_2184929_0_0_1"/>
<evidence type="ECO:0000256" key="2">
    <source>
        <dbReference type="SAM" id="Coils"/>
    </source>
</evidence>
<dbReference type="InterPro" id="IPR019269">
    <property type="entry name" value="BLOC1_su2"/>
</dbReference>
<evidence type="ECO:0008006" key="5">
    <source>
        <dbReference type="Google" id="ProtNLM"/>
    </source>
</evidence>
<proteinExistence type="inferred from homology"/>
<dbReference type="OrthoDB" id="244061at2759"/>
<dbReference type="eggNOG" id="ENOG502SG83">
    <property type="taxonomic scope" value="Eukaryota"/>
</dbReference>
<protein>
    <recommendedName>
        <fullName evidence="5">Biogenesis of lysosome-related organelles complex 1 subunit 2</fullName>
    </recommendedName>
</protein>
<name>G3BC69_CANTC</name>
<dbReference type="EMBL" id="GL996528">
    <property type="protein sequence ID" value="EGV60134.1"/>
    <property type="molecule type" value="Genomic_DNA"/>
</dbReference>
<dbReference type="Proteomes" id="UP000000707">
    <property type="component" value="Unassembled WGS sequence"/>
</dbReference>
<gene>
    <name evidence="3" type="ORF">CANTEDRAFT_111632</name>
</gene>